<comment type="caution">
    <text evidence="1">The sequence shown here is derived from an EMBL/GenBank/DDBJ whole genome shotgun (WGS) entry which is preliminary data.</text>
</comment>
<name>A0ABR5T7K1_9BURK</name>
<evidence type="ECO:0000313" key="2">
    <source>
        <dbReference type="Proteomes" id="UP000070255"/>
    </source>
</evidence>
<protein>
    <submittedName>
        <fullName evidence="1">Uncharacterized protein</fullName>
    </submittedName>
</protein>
<dbReference type="RefSeq" id="WP_060820315.1">
    <property type="nucleotide sequence ID" value="NZ_LNJQ01000004.1"/>
</dbReference>
<dbReference type="Proteomes" id="UP000070255">
    <property type="component" value="Unassembled WGS sequence"/>
</dbReference>
<keyword evidence="2" id="KW-1185">Reference proteome</keyword>
<proteinExistence type="predicted"/>
<reference evidence="1 2" key="1">
    <citation type="submission" date="2015-11" db="EMBL/GenBank/DDBJ databases">
        <authorList>
            <person name="Sahl J."/>
            <person name="Wagner D."/>
            <person name="Keim P."/>
        </authorList>
    </citation>
    <scope>NUCLEOTIDE SEQUENCE [LARGE SCALE GENOMIC DNA]</scope>
    <source>
        <strain evidence="1 2">BDU18</strain>
    </source>
</reference>
<dbReference type="EMBL" id="LNJQ01000004">
    <property type="protein sequence ID" value="KWZ39170.1"/>
    <property type="molecule type" value="Genomic_DNA"/>
</dbReference>
<accession>A0ABR5T7K1</accession>
<evidence type="ECO:0000313" key="1">
    <source>
        <dbReference type="EMBL" id="KWZ39170.1"/>
    </source>
</evidence>
<gene>
    <name evidence="1" type="ORF">WS72_30930</name>
</gene>
<sequence>MKHADAAALDRLENLPSENRRLPWLSERARGVFARRAKAFLHFHGDPRGLFADLSRGERFRRFKHFDCFDCSDCFDCFDCFGRLGASAAAARRVIGATVRAELNASR</sequence>
<organism evidence="1 2">
    <name type="scientific">Burkholderia savannae</name>
    <dbReference type="NCBI Taxonomy" id="1637837"/>
    <lineage>
        <taxon>Bacteria</taxon>
        <taxon>Pseudomonadati</taxon>
        <taxon>Pseudomonadota</taxon>
        <taxon>Betaproteobacteria</taxon>
        <taxon>Burkholderiales</taxon>
        <taxon>Burkholderiaceae</taxon>
        <taxon>Burkholderia</taxon>
        <taxon>pseudomallei group</taxon>
    </lineage>
</organism>